<name>A0A1E1MKI2_RHYSE</name>
<keyword evidence="2" id="KW-1185">Reference proteome</keyword>
<evidence type="ECO:0000313" key="1">
    <source>
        <dbReference type="EMBL" id="CZT49604.1"/>
    </source>
</evidence>
<dbReference type="AlphaFoldDB" id="A0A1E1MKI2"/>
<proteinExistence type="predicted"/>
<accession>A0A1E1MKI2</accession>
<dbReference type="Proteomes" id="UP000177625">
    <property type="component" value="Unassembled WGS sequence"/>
</dbReference>
<gene>
    <name evidence="1" type="ORF">RSE6_10477</name>
</gene>
<evidence type="ECO:0000313" key="2">
    <source>
        <dbReference type="Proteomes" id="UP000177625"/>
    </source>
</evidence>
<organism evidence="1 2">
    <name type="scientific">Rhynchosporium secalis</name>
    <name type="common">Barley scald fungus</name>
    <dbReference type="NCBI Taxonomy" id="38038"/>
    <lineage>
        <taxon>Eukaryota</taxon>
        <taxon>Fungi</taxon>
        <taxon>Dikarya</taxon>
        <taxon>Ascomycota</taxon>
        <taxon>Pezizomycotina</taxon>
        <taxon>Leotiomycetes</taxon>
        <taxon>Helotiales</taxon>
        <taxon>Ploettnerulaceae</taxon>
        <taxon>Rhynchosporium</taxon>
    </lineage>
</organism>
<reference evidence="2" key="1">
    <citation type="submission" date="2016-03" db="EMBL/GenBank/DDBJ databases">
        <authorList>
            <person name="Guldener U."/>
        </authorList>
    </citation>
    <scope>NUCLEOTIDE SEQUENCE [LARGE SCALE GENOMIC DNA]</scope>
</reference>
<sequence>MLQTSEILAINVSYKELMQIPHMSLVIQNAFARVYPSVAIISQNSVSCHNELLKTRFVSHPESGPMLRNSVLGIPLSCATSQRPSGQVSDTRSAVGRSDVGLRRIRALW</sequence>
<protein>
    <submittedName>
        <fullName evidence="1">Uncharacterized protein</fullName>
    </submittedName>
</protein>
<dbReference type="EMBL" id="FJVC01000388">
    <property type="protein sequence ID" value="CZT49604.1"/>
    <property type="molecule type" value="Genomic_DNA"/>
</dbReference>